<dbReference type="InterPro" id="IPR001810">
    <property type="entry name" value="F-box_dom"/>
</dbReference>
<sequence>MLQLPAELNLMIVRQLSREDLFSLFFVCKELKAFIHPLFYEHLLYTSMGFAFPHAPNAYPFLDIPNLRVRDPVSAEEREDIMKRVRSITIARHNHEDCAGWPKFQEHGSLEAKAELLSIELAGPSPDGIAECHERVWPPDCDICEDDPDHRYSHENIGHPFPTCAFVESLGKSTAETIVIKNYPILSDGVRPDFLCEVINSASHFVILLEPHFFKVSQFSDTYDYLYFDEYPEDDCPYGFRAVKTLLSIIPPDAKDVTLIFKTRSPEIEWAPDCIHYGSRGDWHDDGCSQCACSCDSDGWDRCSETKSAKQRSCWQSSVLSKLASGIAASKARFTLVNYSSIIPDGAERDKALRALKSGKRITVRKKLARELRKACKSQEDFEARLADVRFVSMESWICSGAWEDIFERKELDAWFEHIAEKKEAMEAAATKESKLASAAEGKEDAIVETVMKEQPKLVSAAEEKEEAAVESAAPPKSTESAAV</sequence>
<feature type="domain" description="F-box" evidence="2">
    <location>
        <begin position="1"/>
        <end position="48"/>
    </location>
</feature>
<feature type="region of interest" description="Disordered" evidence="1">
    <location>
        <begin position="458"/>
        <end position="484"/>
    </location>
</feature>
<dbReference type="KEGG" id="tasa:A1Q1_03462"/>
<accession>J4UAC5</accession>
<evidence type="ECO:0000259" key="2">
    <source>
        <dbReference type="PROSITE" id="PS50181"/>
    </source>
</evidence>
<evidence type="ECO:0000313" key="4">
    <source>
        <dbReference type="Proteomes" id="UP000002748"/>
    </source>
</evidence>
<organism evidence="3 4">
    <name type="scientific">Trichosporon asahii var. asahii (strain ATCC 90039 / CBS 2479 / JCM 2466 / KCTC 7840 / NBRC 103889/ NCYC 2677 / UAMH 7654)</name>
    <name type="common">Yeast</name>
    <dbReference type="NCBI Taxonomy" id="1186058"/>
    <lineage>
        <taxon>Eukaryota</taxon>
        <taxon>Fungi</taxon>
        <taxon>Dikarya</taxon>
        <taxon>Basidiomycota</taxon>
        <taxon>Agaricomycotina</taxon>
        <taxon>Tremellomycetes</taxon>
        <taxon>Trichosporonales</taxon>
        <taxon>Trichosporonaceae</taxon>
        <taxon>Trichosporon</taxon>
    </lineage>
</organism>
<dbReference type="PROSITE" id="PS50181">
    <property type="entry name" value="FBOX"/>
    <property type="match status" value="1"/>
</dbReference>
<protein>
    <recommendedName>
        <fullName evidence="2">F-box domain-containing protein</fullName>
    </recommendedName>
</protein>
<comment type="caution">
    <text evidence="3">The sequence shown here is derived from an EMBL/GenBank/DDBJ whole genome shotgun (WGS) entry which is preliminary data.</text>
</comment>
<dbReference type="RefSeq" id="XP_014178735.1">
    <property type="nucleotide sequence ID" value="XM_014323260.1"/>
</dbReference>
<dbReference type="Proteomes" id="UP000002748">
    <property type="component" value="Unassembled WGS sequence"/>
</dbReference>
<dbReference type="AlphaFoldDB" id="J4UAC5"/>
<dbReference type="GeneID" id="25986975"/>
<dbReference type="HOGENOM" id="CLU_055175_0_0_1"/>
<reference evidence="3 4" key="1">
    <citation type="journal article" date="2012" name="Eukaryot. Cell">
        <title>Draft genome sequence of CBS 2479, the standard type strain of Trichosporon asahii.</title>
        <authorList>
            <person name="Yang R.Y."/>
            <person name="Li H.T."/>
            <person name="Zhu H."/>
            <person name="Zhou G.P."/>
            <person name="Wang M."/>
            <person name="Wang L."/>
        </authorList>
    </citation>
    <scope>NUCLEOTIDE SEQUENCE [LARGE SCALE GENOMIC DNA]</scope>
    <source>
        <strain evidence="4">ATCC 90039 / CBS 2479 / JCM 2466 / KCTC 7840 / NCYC 2677 / UAMH 7654</strain>
    </source>
</reference>
<dbReference type="VEuPathDB" id="FungiDB:A1Q1_03462"/>
<proteinExistence type="predicted"/>
<dbReference type="EMBL" id="ALBS01000233">
    <property type="protein sequence ID" value="EJT47685.1"/>
    <property type="molecule type" value="Genomic_DNA"/>
</dbReference>
<gene>
    <name evidence="3" type="ORF">A1Q1_03462</name>
</gene>
<evidence type="ECO:0000256" key="1">
    <source>
        <dbReference type="SAM" id="MobiDB-lite"/>
    </source>
</evidence>
<name>J4UAC5_TRIAS</name>
<evidence type="ECO:0000313" key="3">
    <source>
        <dbReference type="EMBL" id="EJT47685.1"/>
    </source>
</evidence>